<evidence type="ECO:0000313" key="2">
    <source>
        <dbReference type="Proteomes" id="UP000796761"/>
    </source>
</evidence>
<name>A0A8K1LJA3_9PASS</name>
<sequence length="105" mass="12014">MQSGTAAPGDRARYRTRGGIDRDPKLIDFFMTVPQMDSCESNEMLTLHFEEEIFSIRGDFSAAGAEEPGWDTAAPIPYLPVVSAPRYRIYPQGYGRIRRYRIDRH</sequence>
<evidence type="ECO:0000313" key="1">
    <source>
        <dbReference type="EMBL" id="TRZ15932.1"/>
    </source>
</evidence>
<proteinExistence type="predicted"/>
<organism evidence="1 2">
    <name type="scientific">Zosterops borbonicus</name>
    <dbReference type="NCBI Taxonomy" id="364589"/>
    <lineage>
        <taxon>Eukaryota</taxon>
        <taxon>Metazoa</taxon>
        <taxon>Chordata</taxon>
        <taxon>Craniata</taxon>
        <taxon>Vertebrata</taxon>
        <taxon>Euteleostomi</taxon>
        <taxon>Archelosauria</taxon>
        <taxon>Archosauria</taxon>
        <taxon>Dinosauria</taxon>
        <taxon>Saurischia</taxon>
        <taxon>Theropoda</taxon>
        <taxon>Coelurosauria</taxon>
        <taxon>Aves</taxon>
        <taxon>Neognathae</taxon>
        <taxon>Neoaves</taxon>
        <taxon>Telluraves</taxon>
        <taxon>Australaves</taxon>
        <taxon>Passeriformes</taxon>
        <taxon>Sylvioidea</taxon>
        <taxon>Zosteropidae</taxon>
        <taxon>Zosterops</taxon>
    </lineage>
</organism>
<keyword evidence="2" id="KW-1185">Reference proteome</keyword>
<reference evidence="1" key="1">
    <citation type="submission" date="2019-04" db="EMBL/GenBank/DDBJ databases">
        <title>Genome assembly of Zosterops borbonicus 15179.</title>
        <authorList>
            <person name="Leroy T."/>
            <person name="Anselmetti Y."/>
            <person name="Tilak M.-K."/>
            <person name="Nabholz B."/>
        </authorList>
    </citation>
    <scope>NUCLEOTIDE SEQUENCE</scope>
    <source>
        <strain evidence="1">HGM_15179</strain>
        <tissue evidence="1">Muscle</tissue>
    </source>
</reference>
<gene>
    <name evidence="1" type="ORF">HGM15179_011168</name>
</gene>
<comment type="caution">
    <text evidence="1">The sequence shown here is derived from an EMBL/GenBank/DDBJ whole genome shotgun (WGS) entry which is preliminary data.</text>
</comment>
<protein>
    <submittedName>
        <fullName evidence="1">Uncharacterized protein</fullName>
    </submittedName>
</protein>
<dbReference type="Proteomes" id="UP000796761">
    <property type="component" value="Unassembled WGS sequence"/>
</dbReference>
<accession>A0A8K1LJA3</accession>
<dbReference type="EMBL" id="SWJQ01000344">
    <property type="protein sequence ID" value="TRZ15932.1"/>
    <property type="molecule type" value="Genomic_DNA"/>
</dbReference>
<dbReference type="AlphaFoldDB" id="A0A8K1LJA3"/>